<dbReference type="AlphaFoldDB" id="A0AAQ3MG74"/>
<evidence type="ECO:0008006" key="6">
    <source>
        <dbReference type="Google" id="ProtNLM"/>
    </source>
</evidence>
<reference evidence="4 5" key="1">
    <citation type="journal article" date="2023" name="Life. Sci Alliance">
        <title>Evolutionary insights into 3D genome organization and epigenetic landscape of Vigna mungo.</title>
        <authorList>
            <person name="Junaid A."/>
            <person name="Singh B."/>
            <person name="Bhatia S."/>
        </authorList>
    </citation>
    <scope>NUCLEOTIDE SEQUENCE [LARGE SCALE GENOMIC DNA]</scope>
    <source>
        <strain evidence="4">Urdbean</strain>
    </source>
</reference>
<dbReference type="GO" id="GO:0016020">
    <property type="term" value="C:membrane"/>
    <property type="evidence" value="ECO:0007669"/>
    <property type="project" value="TreeGrafter"/>
</dbReference>
<dbReference type="PANTHER" id="PTHR43490">
    <property type="entry name" value="(+)-NEOMENTHOL DEHYDROGENASE"/>
    <property type="match status" value="1"/>
</dbReference>
<dbReference type="GO" id="GO:0016491">
    <property type="term" value="F:oxidoreductase activity"/>
    <property type="evidence" value="ECO:0007669"/>
    <property type="project" value="UniProtKB-KW"/>
</dbReference>
<evidence type="ECO:0000256" key="2">
    <source>
        <dbReference type="ARBA" id="ARBA00022857"/>
    </source>
</evidence>
<comment type="similarity">
    <text evidence="1">Belongs to the short-chain dehydrogenases/reductases (SDR) family.</text>
</comment>
<evidence type="ECO:0000313" key="5">
    <source>
        <dbReference type="Proteomes" id="UP001374535"/>
    </source>
</evidence>
<dbReference type="Proteomes" id="UP001374535">
    <property type="component" value="Chromosome 11"/>
</dbReference>
<dbReference type="PANTHER" id="PTHR43490:SF123">
    <property type="entry name" value="SHORT CHAIN DEHYDROGENASE"/>
    <property type="match status" value="1"/>
</dbReference>
<dbReference type="InterPro" id="IPR020904">
    <property type="entry name" value="Sc_DH/Rdtase_CS"/>
</dbReference>
<sequence>MDVCLLYAIEYRIPTNWVTVFKEHILEVGISEGHKLPYGVFISNVLEYYGVDFTNEKKQTCGRENLIGKATLTCIGLKKTPQGWQPDRWQISSKTSMANWISCDAENLTEEKIDEILDEFVKAFKEGSLESKGWPYAMSAYSVSKGALNAYTRILAKKYPSFCINVVCLGYVKTDINYNTGFLTPDEGAEAAVRLALLPDDSPSGLFFFRSEEIPF</sequence>
<gene>
    <name evidence="4" type="ORF">V8G54_036046</name>
</gene>
<dbReference type="InterPro" id="IPR036291">
    <property type="entry name" value="NAD(P)-bd_dom_sf"/>
</dbReference>
<accession>A0AAQ3MG74</accession>
<dbReference type="SUPFAM" id="SSF51735">
    <property type="entry name" value="NAD(P)-binding Rossmann-fold domains"/>
    <property type="match status" value="1"/>
</dbReference>
<organism evidence="4 5">
    <name type="scientific">Vigna mungo</name>
    <name type="common">Black gram</name>
    <name type="synonym">Phaseolus mungo</name>
    <dbReference type="NCBI Taxonomy" id="3915"/>
    <lineage>
        <taxon>Eukaryota</taxon>
        <taxon>Viridiplantae</taxon>
        <taxon>Streptophyta</taxon>
        <taxon>Embryophyta</taxon>
        <taxon>Tracheophyta</taxon>
        <taxon>Spermatophyta</taxon>
        <taxon>Magnoliopsida</taxon>
        <taxon>eudicotyledons</taxon>
        <taxon>Gunneridae</taxon>
        <taxon>Pentapetalae</taxon>
        <taxon>rosids</taxon>
        <taxon>fabids</taxon>
        <taxon>Fabales</taxon>
        <taxon>Fabaceae</taxon>
        <taxon>Papilionoideae</taxon>
        <taxon>50 kb inversion clade</taxon>
        <taxon>NPAAA clade</taxon>
        <taxon>indigoferoid/millettioid clade</taxon>
        <taxon>Phaseoleae</taxon>
        <taxon>Vigna</taxon>
    </lineage>
</organism>
<dbReference type="EMBL" id="CP144690">
    <property type="protein sequence ID" value="WVY90532.1"/>
    <property type="molecule type" value="Genomic_DNA"/>
</dbReference>
<proteinExistence type="inferred from homology"/>
<keyword evidence="5" id="KW-1185">Reference proteome</keyword>
<name>A0AAQ3MG74_VIGMU</name>
<dbReference type="PROSITE" id="PS00061">
    <property type="entry name" value="ADH_SHORT"/>
    <property type="match status" value="1"/>
</dbReference>
<protein>
    <recommendedName>
        <fullName evidence="6">(+)-neomenthol dehydrogenase</fullName>
    </recommendedName>
</protein>
<keyword evidence="2" id="KW-0521">NADP</keyword>
<keyword evidence="3" id="KW-0560">Oxidoreductase</keyword>
<evidence type="ECO:0000256" key="3">
    <source>
        <dbReference type="ARBA" id="ARBA00023002"/>
    </source>
</evidence>
<dbReference type="Gene3D" id="3.40.50.720">
    <property type="entry name" value="NAD(P)-binding Rossmann-like Domain"/>
    <property type="match status" value="1"/>
</dbReference>
<evidence type="ECO:0000313" key="4">
    <source>
        <dbReference type="EMBL" id="WVY90532.1"/>
    </source>
</evidence>
<evidence type="ECO:0000256" key="1">
    <source>
        <dbReference type="ARBA" id="ARBA00006484"/>
    </source>
</evidence>